<evidence type="ECO:0000313" key="2">
    <source>
        <dbReference type="Proteomes" id="UP000828941"/>
    </source>
</evidence>
<dbReference type="EMBL" id="CM039428">
    <property type="protein sequence ID" value="KAI4352501.1"/>
    <property type="molecule type" value="Genomic_DNA"/>
</dbReference>
<accession>A0ACB9PY62</accession>
<organism evidence="1 2">
    <name type="scientific">Bauhinia variegata</name>
    <name type="common">Purple orchid tree</name>
    <name type="synonym">Phanera variegata</name>
    <dbReference type="NCBI Taxonomy" id="167791"/>
    <lineage>
        <taxon>Eukaryota</taxon>
        <taxon>Viridiplantae</taxon>
        <taxon>Streptophyta</taxon>
        <taxon>Embryophyta</taxon>
        <taxon>Tracheophyta</taxon>
        <taxon>Spermatophyta</taxon>
        <taxon>Magnoliopsida</taxon>
        <taxon>eudicotyledons</taxon>
        <taxon>Gunneridae</taxon>
        <taxon>Pentapetalae</taxon>
        <taxon>rosids</taxon>
        <taxon>fabids</taxon>
        <taxon>Fabales</taxon>
        <taxon>Fabaceae</taxon>
        <taxon>Cercidoideae</taxon>
        <taxon>Cercideae</taxon>
        <taxon>Bauhiniinae</taxon>
        <taxon>Bauhinia</taxon>
    </lineage>
</organism>
<keyword evidence="2" id="KW-1185">Reference proteome</keyword>
<reference evidence="1 2" key="1">
    <citation type="journal article" date="2022" name="DNA Res.">
        <title>Chromosomal-level genome assembly of the orchid tree Bauhinia variegata (Leguminosae; Cercidoideae) supports the allotetraploid origin hypothesis of Bauhinia.</title>
        <authorList>
            <person name="Zhong Y."/>
            <person name="Chen Y."/>
            <person name="Zheng D."/>
            <person name="Pang J."/>
            <person name="Liu Y."/>
            <person name="Luo S."/>
            <person name="Meng S."/>
            <person name="Qian L."/>
            <person name="Wei D."/>
            <person name="Dai S."/>
            <person name="Zhou R."/>
        </authorList>
    </citation>
    <scope>NUCLEOTIDE SEQUENCE [LARGE SCALE GENOMIC DNA]</scope>
    <source>
        <tissue evidence="1">Leaf</tissue>
    </source>
</reference>
<comment type="caution">
    <text evidence="1">The sequence shown here is derived from an EMBL/GenBank/DDBJ whole genome shotgun (WGS) entry which is preliminary data.</text>
</comment>
<proteinExistence type="predicted"/>
<evidence type="ECO:0000313" key="1">
    <source>
        <dbReference type="EMBL" id="KAI4352501.1"/>
    </source>
</evidence>
<sequence length="241" mass="27299">MQAQRVEGPIFPTSTRHFNSNFSATNTVAVAQLGHQHQYPPNPSFLDSRNEPGLDIATQLSNCSQILQLNQVYAHIITTDHLGFNPAPFHWNNITRWPFSSRACEGCNRHVHEIRKCGFVPDGVTMVNQAKATEKTNLLMWNSLIDIGAVQEGRYYFDMMKTVYGITPKLQRYGCMVDLLGRAGLLEDARKMVEEMPMKPNSIVWGCLMGACEKYRHVEMAEWVAKHLQALEPWSDGAYVV</sequence>
<dbReference type="Proteomes" id="UP000828941">
    <property type="component" value="Chromosome 3"/>
</dbReference>
<protein>
    <submittedName>
        <fullName evidence="1">Uncharacterized protein</fullName>
    </submittedName>
</protein>
<name>A0ACB9PY62_BAUVA</name>
<gene>
    <name evidence="1" type="ORF">L6164_006747</name>
</gene>